<dbReference type="Proteomes" id="UP000504693">
    <property type="component" value="Chromosome"/>
</dbReference>
<dbReference type="AlphaFoldDB" id="A0A7D3XPM9"/>
<dbReference type="EMBL" id="CP053921">
    <property type="protein sequence ID" value="QKG69971.1"/>
    <property type="molecule type" value="Genomic_DNA"/>
</dbReference>
<dbReference type="SUPFAM" id="SSF52402">
    <property type="entry name" value="Adenine nucleotide alpha hydrolases-like"/>
    <property type="match status" value="2"/>
</dbReference>
<evidence type="ECO:0000259" key="2">
    <source>
        <dbReference type="Pfam" id="PF00582"/>
    </source>
</evidence>
<dbReference type="CDD" id="cd00293">
    <property type="entry name" value="USP-like"/>
    <property type="match status" value="1"/>
</dbReference>
<sequence>MRSILLHVENTPAFEDRFQYALDLARHFRGHLSCFQGISMEAMVSADFAGVGTGMVLDSLREAADEHRAKVEAALGQEDVPWDWETAYGREVANLQRRAALSDVVVMGPLGWGKDGRGASPVVAELVLAVETPILFVPQGCSSFDATHPALVAWNGSREAGNALRFAVPLLREANAVYLASVEEPSKEGRVELPDTDGAAYLSRHGISSTIVELDHSDGTVAYTLVRAAKLRDCGLMVMGAYGHSRLAELLLGGVTRSMLAEPTIPLLLAH</sequence>
<evidence type="ECO:0000313" key="4">
    <source>
        <dbReference type="Proteomes" id="UP000504693"/>
    </source>
</evidence>
<comment type="similarity">
    <text evidence="1">Belongs to the universal stress protein A family.</text>
</comment>
<dbReference type="KEGG" id="emv:HQR01_00500"/>
<reference evidence="3 4" key="1">
    <citation type="submission" date="2020-05" db="EMBL/GenBank/DDBJ databases">
        <title>Erythrobacter mangrovi sp. nov., isolated from rhizosphere soil of mangrove plant (Kandelia candel).</title>
        <authorList>
            <person name="Ye Y.H."/>
        </authorList>
    </citation>
    <scope>NUCLEOTIDE SEQUENCE [LARGE SCALE GENOMIC DNA]</scope>
    <source>
        <strain evidence="3 4">EB310</strain>
    </source>
</reference>
<name>A0A7D3XPM9_9SPHN</name>
<dbReference type="Gene3D" id="3.40.50.12370">
    <property type="match status" value="1"/>
</dbReference>
<dbReference type="PANTHER" id="PTHR46268">
    <property type="entry name" value="STRESS RESPONSE PROTEIN NHAX"/>
    <property type="match status" value="1"/>
</dbReference>
<proteinExistence type="inferred from homology"/>
<dbReference type="PANTHER" id="PTHR46268:SF15">
    <property type="entry name" value="UNIVERSAL STRESS PROTEIN HP_0031"/>
    <property type="match status" value="1"/>
</dbReference>
<protein>
    <submittedName>
        <fullName evidence="3">Universal stress protein</fullName>
    </submittedName>
</protein>
<accession>A0A7D3XPM9</accession>
<organism evidence="3 4">
    <name type="scientific">Erythrobacter mangrovi</name>
    <dbReference type="NCBI Taxonomy" id="2739433"/>
    <lineage>
        <taxon>Bacteria</taxon>
        <taxon>Pseudomonadati</taxon>
        <taxon>Pseudomonadota</taxon>
        <taxon>Alphaproteobacteria</taxon>
        <taxon>Sphingomonadales</taxon>
        <taxon>Erythrobacteraceae</taxon>
        <taxon>Erythrobacter/Porphyrobacter group</taxon>
        <taxon>Erythrobacter</taxon>
    </lineage>
</organism>
<dbReference type="Pfam" id="PF00582">
    <property type="entry name" value="Usp"/>
    <property type="match status" value="1"/>
</dbReference>
<evidence type="ECO:0000256" key="1">
    <source>
        <dbReference type="ARBA" id="ARBA00008791"/>
    </source>
</evidence>
<feature type="domain" description="UspA" evidence="2">
    <location>
        <begin position="150"/>
        <end position="270"/>
    </location>
</feature>
<keyword evidence="4" id="KW-1185">Reference proteome</keyword>
<dbReference type="RefSeq" id="WP_173211858.1">
    <property type="nucleotide sequence ID" value="NZ_CP053921.1"/>
</dbReference>
<evidence type="ECO:0000313" key="3">
    <source>
        <dbReference type="EMBL" id="QKG69971.1"/>
    </source>
</evidence>
<dbReference type="InterPro" id="IPR006016">
    <property type="entry name" value="UspA"/>
</dbReference>
<gene>
    <name evidence="3" type="ORF">HQR01_00500</name>
</gene>